<dbReference type="PROSITE" id="PS00028">
    <property type="entry name" value="ZINC_FINGER_C2H2_1"/>
    <property type="match status" value="1"/>
</dbReference>
<dbReference type="InParanoid" id="A0A6P6YEW7"/>
<sequence length="836" mass="98431">MVRLDEDAYCFICKTRFITSEEIKKHFKNVHRNYQSDEYCCKACVACTYVNLRNLIRHFVNHHCQPNRYIENVCDVPDESLNQDIDYIMQLDIDQANESIEIDQANESIEIGQSDELQYDDVKDDDQILDILKEHLLKQMVNVMSDLTLTRKKQNMFIDLVKDALKSINDYHRTAFQKIIDLKEYKEEKLTAFSRSHFDNENLDKIFKNFKNMNKIQSIIGPYPMPRKVLIRNKPDQLNISYINSERVISTRYFFYQYIPIIETLSYLLQNENLRNLIQNESNYQIPNVFSSYRDGQIFSKSEFFKSHPNCIRLTLFVDEADPCSGLGPRASKNKITTLAFQIQNIPKKYNSTMTTVFPVIMAKYSDIKENYCSFFINFAEDLKKLYCNGHSINLPNGSQYKFHVALASVAADTLAFHGIFGLMSPSAKQFCRMCQIDRDGLKSTDPMPEYPEKDMDWYIQATDAIKKSSDECPIFGIKYESLLNTIGEFHLTNNFTFDPMHDLLEGVVPQELSLVLGVFLRKNFFTIDQINGLIQNFDYGFSEKSNRPEHILKERLIKQKRIKQAACQSWLLLRAFPFIFTNRGNIDEDEKDDLIIYQEMLDLICYLIQITQYSFSPRFTIDMINPFKNVIKKHDHLKNKLFPGKRINKDHHIFHYPRCIEQSGPIVLHSCLIFERRNAFISSQIKATKNYINLPKSIADRQAMKMAIDLNDWNWNDRFEFKTKKILFSDTQFSVRGFNFGLNEIEIVRNLKFNGIQFKNNLFIAKIGQDFMFLLKLYDTMDYNDEMAAYLIEETEIFQIFNLNQLFEEQTFDVWKIYNDHNNYISARTCRIPLI</sequence>
<dbReference type="KEGG" id="dpte:113797610"/>
<evidence type="ECO:0000313" key="2">
    <source>
        <dbReference type="Proteomes" id="UP000515146"/>
    </source>
</evidence>
<name>A0A6P6YEW7_DERPT</name>
<dbReference type="OrthoDB" id="8191210at2759"/>
<dbReference type="InterPro" id="IPR013087">
    <property type="entry name" value="Znf_C2H2_type"/>
</dbReference>
<evidence type="ECO:0000259" key="1">
    <source>
        <dbReference type="PROSITE" id="PS00028"/>
    </source>
</evidence>
<dbReference type="OMA" id="NCLVFEQ"/>
<gene>
    <name evidence="3" type="primary">LOC113797610</name>
</gene>
<feature type="domain" description="C2H2-type" evidence="1">
    <location>
        <begin position="10"/>
        <end position="31"/>
    </location>
</feature>
<dbReference type="AlphaFoldDB" id="A0A6P6YEW7"/>
<protein>
    <submittedName>
        <fullName evidence="3">Uncharacterized protein LOC113797610</fullName>
    </submittedName>
</protein>
<dbReference type="Proteomes" id="UP000515146">
    <property type="component" value="Unplaced"/>
</dbReference>
<dbReference type="PANTHER" id="PTHR31912">
    <property type="entry name" value="IP13529P"/>
    <property type="match status" value="1"/>
</dbReference>
<keyword evidence="2" id="KW-1185">Reference proteome</keyword>
<dbReference type="RefSeq" id="XP_027203822.1">
    <property type="nucleotide sequence ID" value="XM_027348021.1"/>
</dbReference>
<proteinExistence type="predicted"/>
<organism evidence="2 3">
    <name type="scientific">Dermatophagoides pteronyssinus</name>
    <name type="common">European house dust mite</name>
    <dbReference type="NCBI Taxonomy" id="6956"/>
    <lineage>
        <taxon>Eukaryota</taxon>
        <taxon>Metazoa</taxon>
        <taxon>Ecdysozoa</taxon>
        <taxon>Arthropoda</taxon>
        <taxon>Chelicerata</taxon>
        <taxon>Arachnida</taxon>
        <taxon>Acari</taxon>
        <taxon>Acariformes</taxon>
        <taxon>Sarcoptiformes</taxon>
        <taxon>Astigmata</taxon>
        <taxon>Psoroptidia</taxon>
        <taxon>Analgoidea</taxon>
        <taxon>Pyroglyphidae</taxon>
        <taxon>Dermatophagoidinae</taxon>
        <taxon>Dermatophagoides</taxon>
    </lineage>
</organism>
<evidence type="ECO:0000313" key="3">
    <source>
        <dbReference type="RefSeq" id="XP_027203822.1"/>
    </source>
</evidence>
<reference evidence="3" key="1">
    <citation type="submission" date="2025-08" db="UniProtKB">
        <authorList>
            <consortium name="RefSeq"/>
        </authorList>
    </citation>
    <scope>IDENTIFICATION</scope>
    <source>
        <strain evidence="3">Airmid</strain>
    </source>
</reference>
<dbReference type="PANTHER" id="PTHR31912:SF34">
    <property type="entry name" value="NOTOCHORD-RELATED PROTEIN"/>
    <property type="match status" value="1"/>
</dbReference>
<accession>A0A6P6YEW7</accession>